<keyword evidence="1" id="KW-0472">Membrane</keyword>
<feature type="transmembrane region" description="Helical" evidence="1">
    <location>
        <begin position="62"/>
        <end position="79"/>
    </location>
</feature>
<keyword evidence="1" id="KW-0812">Transmembrane</keyword>
<evidence type="ECO:0000313" key="2">
    <source>
        <dbReference type="EMBL" id="NML42701.1"/>
    </source>
</evidence>
<sequence length="391" mass="42889">MIRFEPDTLLDALVRPIGMAVPAGGVYAEILAPDFRFVFVLALVLAWIAWRVRLRAPAVTRTLALLACVALSFVPWLVTSGNGRYFMPMLLIVGPLCIAMLHHLPVRQGARLGAAAFMLLAQVGLLHEVQPWRSWGLAPWRDGPAFGIDVPKDLRETPATYISLSGISYSLIAPSFHPDSRWMNLSSQAGRPDQADDLRRVHRLLDASPVIYGVVPSANRNANERDMPDDQADALDLGIADFGLRIRRSSCRVVASVGLTAVGAAPDQQISDKDPRGFLVCRLDRLAGKAAPAKPQIPAEVEAALDAVEKQCPRLFPPGNATTTVLPVGYRRFYSESDMRLYAMDDGRVMFKYIRALNMVQVGTKASVVAPGFHMDCNIKGRAGLPWEREI</sequence>
<protein>
    <submittedName>
        <fullName evidence="2">Uncharacterized protein</fullName>
    </submittedName>
</protein>
<accession>A0A848GZ89</accession>
<evidence type="ECO:0000256" key="1">
    <source>
        <dbReference type="SAM" id="Phobius"/>
    </source>
</evidence>
<evidence type="ECO:0000313" key="3">
    <source>
        <dbReference type="Proteomes" id="UP000541185"/>
    </source>
</evidence>
<dbReference type="RefSeq" id="WP_169416960.1">
    <property type="nucleotide sequence ID" value="NZ_JABBFX010000001.1"/>
</dbReference>
<keyword evidence="1" id="KW-1133">Transmembrane helix</keyword>
<gene>
    <name evidence="2" type="ORF">HHL11_02990</name>
</gene>
<feature type="transmembrane region" description="Helical" evidence="1">
    <location>
        <begin position="30"/>
        <end position="50"/>
    </location>
</feature>
<organism evidence="2 3">
    <name type="scientific">Ramlibacter agri</name>
    <dbReference type="NCBI Taxonomy" id="2728837"/>
    <lineage>
        <taxon>Bacteria</taxon>
        <taxon>Pseudomonadati</taxon>
        <taxon>Pseudomonadota</taxon>
        <taxon>Betaproteobacteria</taxon>
        <taxon>Burkholderiales</taxon>
        <taxon>Comamonadaceae</taxon>
        <taxon>Ramlibacter</taxon>
    </lineage>
</organism>
<comment type="caution">
    <text evidence="2">The sequence shown here is derived from an EMBL/GenBank/DDBJ whole genome shotgun (WGS) entry which is preliminary data.</text>
</comment>
<dbReference type="AlphaFoldDB" id="A0A848GZ89"/>
<keyword evidence="3" id="KW-1185">Reference proteome</keyword>
<proteinExistence type="predicted"/>
<dbReference type="EMBL" id="JABBFX010000001">
    <property type="protein sequence ID" value="NML42701.1"/>
    <property type="molecule type" value="Genomic_DNA"/>
</dbReference>
<reference evidence="2 3" key="1">
    <citation type="submission" date="2020-04" db="EMBL/GenBank/DDBJ databases">
        <title>Ramlibacter sp. G-1-2-2 isolated from soil.</title>
        <authorList>
            <person name="Dahal R.H."/>
        </authorList>
    </citation>
    <scope>NUCLEOTIDE SEQUENCE [LARGE SCALE GENOMIC DNA]</scope>
    <source>
        <strain evidence="2 3">G-1-2-2</strain>
    </source>
</reference>
<name>A0A848GZ89_9BURK</name>
<dbReference type="Proteomes" id="UP000541185">
    <property type="component" value="Unassembled WGS sequence"/>
</dbReference>